<proteinExistence type="predicted"/>
<dbReference type="RefSeq" id="WP_057891642.1">
    <property type="nucleotide sequence ID" value="NZ_AZFV01000008.1"/>
</dbReference>
<feature type="transmembrane region" description="Helical" evidence="2">
    <location>
        <begin position="103"/>
        <end position="123"/>
    </location>
</feature>
<reference evidence="4 5" key="1">
    <citation type="journal article" date="2015" name="Genome Announc.">
        <title>Expanding the biotechnology potential of lactobacilli through comparative genomics of 213 strains and associated genera.</title>
        <authorList>
            <person name="Sun Z."/>
            <person name="Harris H.M."/>
            <person name="McCann A."/>
            <person name="Guo C."/>
            <person name="Argimon S."/>
            <person name="Zhang W."/>
            <person name="Yang X."/>
            <person name="Jeffery I.B."/>
            <person name="Cooney J.C."/>
            <person name="Kagawa T.F."/>
            <person name="Liu W."/>
            <person name="Song Y."/>
            <person name="Salvetti E."/>
            <person name="Wrobel A."/>
            <person name="Rasinkangas P."/>
            <person name="Parkhill J."/>
            <person name="Rea M.C."/>
            <person name="O'Sullivan O."/>
            <person name="Ritari J."/>
            <person name="Douillard F.P."/>
            <person name="Paul Ross R."/>
            <person name="Yang R."/>
            <person name="Briner A.E."/>
            <person name="Felis G.E."/>
            <person name="de Vos W.M."/>
            <person name="Barrangou R."/>
            <person name="Klaenhammer T.R."/>
            <person name="Caufield P.W."/>
            <person name="Cui Y."/>
            <person name="Zhang H."/>
            <person name="O'Toole P.W."/>
        </authorList>
    </citation>
    <scope>NUCLEOTIDE SEQUENCE [LARGE SCALE GENOMIC DNA]</scope>
    <source>
        <strain evidence="4 5">DSM 16982</strain>
    </source>
</reference>
<dbReference type="Pfam" id="PF01381">
    <property type="entry name" value="HTH_3"/>
    <property type="match status" value="1"/>
</dbReference>
<dbReference type="PANTHER" id="PTHR46558">
    <property type="entry name" value="TRACRIPTIONAL REGULATORY PROTEIN-RELATED-RELATED"/>
    <property type="match status" value="1"/>
</dbReference>
<keyword evidence="5" id="KW-1185">Reference proteome</keyword>
<dbReference type="AlphaFoldDB" id="A0A0R1WHS8"/>
<gene>
    <name evidence="4" type="ORF">FD31_GL002563</name>
</gene>
<dbReference type="InterPro" id="IPR001387">
    <property type="entry name" value="Cro/C1-type_HTH"/>
</dbReference>
<comment type="caution">
    <text evidence="4">The sequence shown here is derived from an EMBL/GenBank/DDBJ whole genome shotgun (WGS) entry which is preliminary data.</text>
</comment>
<dbReference type="Gene3D" id="1.10.260.40">
    <property type="entry name" value="lambda repressor-like DNA-binding domains"/>
    <property type="match status" value="1"/>
</dbReference>
<dbReference type="SMART" id="SM00530">
    <property type="entry name" value="HTH_XRE"/>
    <property type="match status" value="1"/>
</dbReference>
<dbReference type="CDD" id="cd00093">
    <property type="entry name" value="HTH_XRE"/>
    <property type="match status" value="1"/>
</dbReference>
<dbReference type="SUPFAM" id="SSF47413">
    <property type="entry name" value="lambda repressor-like DNA-binding domains"/>
    <property type="match status" value="1"/>
</dbReference>
<evidence type="ECO:0000256" key="1">
    <source>
        <dbReference type="ARBA" id="ARBA00023125"/>
    </source>
</evidence>
<accession>A0A0R1WHS8</accession>
<keyword evidence="2" id="KW-1133">Transmembrane helix</keyword>
<dbReference type="PATRIC" id="fig|1423774.3.peg.2662"/>
<feature type="domain" description="HTH cro/C1-type" evidence="3">
    <location>
        <begin position="7"/>
        <end position="61"/>
    </location>
</feature>
<dbReference type="InterPro" id="IPR010982">
    <property type="entry name" value="Lambda_DNA-bd_dom_sf"/>
</dbReference>
<evidence type="ECO:0000313" key="4">
    <source>
        <dbReference type="EMBL" id="KRM17578.1"/>
    </source>
</evidence>
<dbReference type="GO" id="GO:0003677">
    <property type="term" value="F:DNA binding"/>
    <property type="evidence" value="ECO:0007669"/>
    <property type="project" value="UniProtKB-KW"/>
</dbReference>
<dbReference type="STRING" id="1423774.FD31_GL002563"/>
<keyword evidence="2" id="KW-0472">Membrane</keyword>
<protein>
    <recommendedName>
        <fullName evidence="3">HTH cro/C1-type domain-containing protein</fullName>
    </recommendedName>
</protein>
<feature type="transmembrane region" description="Helical" evidence="2">
    <location>
        <begin position="81"/>
        <end position="97"/>
    </location>
</feature>
<sequence>MSLASNIVKYRKKNQLSQEQLAEALSISRQSISKWETGENLPSIDNLISLSGLLDISLDELITGEPYLHFPYNYGKPKNRWPVFFLIVVMLIAVLIFSGFHNFYAPLLGALASYTMVILVSPFDFKRYYIYWTLNKTGITYVINNKDVYNSLEELTIPIKTLLHARKTGFIPYQQMKKITVKIDLFEVNPNSAMGLKGGYAPTRAQYMHEGFHLIITTKQDQEIYLDLRQYYWPQSSERQMLSTILMFLQRKNIEFVDEQNIAELVKDRSIVLTKKLYDLRDKQSEDESKI</sequence>
<keyword evidence="2" id="KW-0812">Transmembrane</keyword>
<evidence type="ECO:0000313" key="5">
    <source>
        <dbReference type="Proteomes" id="UP000051302"/>
    </source>
</evidence>
<dbReference type="PROSITE" id="PS50943">
    <property type="entry name" value="HTH_CROC1"/>
    <property type="match status" value="1"/>
</dbReference>
<evidence type="ECO:0000259" key="3">
    <source>
        <dbReference type="PROSITE" id="PS50943"/>
    </source>
</evidence>
<name>A0A0R1WHS8_9LACO</name>
<dbReference type="EMBL" id="AZFV01000008">
    <property type="protein sequence ID" value="KRM17578.1"/>
    <property type="molecule type" value="Genomic_DNA"/>
</dbReference>
<dbReference type="PANTHER" id="PTHR46558:SF4">
    <property type="entry name" value="DNA-BIDING PHAGE PROTEIN"/>
    <property type="match status" value="1"/>
</dbReference>
<organism evidence="4 5">
    <name type="scientific">Companilactobacillus nantensis DSM 16982</name>
    <dbReference type="NCBI Taxonomy" id="1423774"/>
    <lineage>
        <taxon>Bacteria</taxon>
        <taxon>Bacillati</taxon>
        <taxon>Bacillota</taxon>
        <taxon>Bacilli</taxon>
        <taxon>Lactobacillales</taxon>
        <taxon>Lactobacillaceae</taxon>
        <taxon>Companilactobacillus</taxon>
    </lineage>
</organism>
<dbReference type="Proteomes" id="UP000051302">
    <property type="component" value="Unassembled WGS sequence"/>
</dbReference>
<keyword evidence="1" id="KW-0238">DNA-binding</keyword>
<evidence type="ECO:0000256" key="2">
    <source>
        <dbReference type="SAM" id="Phobius"/>
    </source>
</evidence>